<evidence type="ECO:0000313" key="3">
    <source>
        <dbReference type="Proteomes" id="UP001157133"/>
    </source>
</evidence>
<gene>
    <name evidence="2" type="ORF">theurythT_28010</name>
</gene>
<comment type="caution">
    <text evidence="2">The sequence shown here is derived from an EMBL/GenBank/DDBJ whole genome shotgun (WGS) entry which is preliminary data.</text>
</comment>
<protein>
    <recommendedName>
        <fullName evidence="4">Type II secretory pathway component</fullName>
    </recommendedName>
</protein>
<evidence type="ECO:0000256" key="1">
    <source>
        <dbReference type="SAM" id="Phobius"/>
    </source>
</evidence>
<organism evidence="2 3">
    <name type="scientific">Thalassotalea eurytherma</name>
    <dbReference type="NCBI Taxonomy" id="1144278"/>
    <lineage>
        <taxon>Bacteria</taxon>
        <taxon>Pseudomonadati</taxon>
        <taxon>Pseudomonadota</taxon>
        <taxon>Gammaproteobacteria</taxon>
        <taxon>Alteromonadales</taxon>
        <taxon>Colwelliaceae</taxon>
        <taxon>Thalassotalea</taxon>
    </lineage>
</organism>
<feature type="transmembrane region" description="Helical" evidence="1">
    <location>
        <begin position="20"/>
        <end position="40"/>
    </location>
</feature>
<keyword evidence="1" id="KW-0812">Transmembrane</keyword>
<accession>A0ABQ6H772</accession>
<keyword evidence="1" id="KW-1133">Transmembrane helix</keyword>
<reference evidence="2 3" key="1">
    <citation type="submission" date="2023-03" db="EMBL/GenBank/DDBJ databases">
        <title>Draft genome sequence of Thalassotalea eurytherma JCM 18482T.</title>
        <authorList>
            <person name="Sawabe T."/>
        </authorList>
    </citation>
    <scope>NUCLEOTIDE SEQUENCE [LARGE SCALE GENOMIC DNA]</scope>
    <source>
        <strain evidence="2 3">JCM 18482</strain>
    </source>
</reference>
<dbReference type="EMBL" id="BSSU01000014">
    <property type="protein sequence ID" value="GLX83349.1"/>
    <property type="molecule type" value="Genomic_DNA"/>
</dbReference>
<dbReference type="RefSeq" id="WP_284208770.1">
    <property type="nucleotide sequence ID" value="NZ_BSSU01000014.1"/>
</dbReference>
<evidence type="ECO:0008006" key="4">
    <source>
        <dbReference type="Google" id="ProtNLM"/>
    </source>
</evidence>
<evidence type="ECO:0000313" key="2">
    <source>
        <dbReference type="EMBL" id="GLX83349.1"/>
    </source>
</evidence>
<keyword evidence="1" id="KW-0472">Membrane</keyword>
<dbReference type="Proteomes" id="UP001157133">
    <property type="component" value="Unassembled WGS sequence"/>
</dbReference>
<name>A0ABQ6H772_9GAMM</name>
<sequence length="151" mass="15954">MFHKRPLISSAKSQRGSMLVIAIFIMVVMLLVGVGMVNILSTSGQSVAYEVSGTRAYAAANSGVQIKLSEIFPLATGGNSGAALRCNDASLSNPSNYNIVSNHLGKSCPVTVTCQDFQHDGVTYYEISSQATCSMGNDVTSRTVVIEARSL</sequence>
<proteinExistence type="predicted"/>
<keyword evidence="3" id="KW-1185">Reference proteome</keyword>